<dbReference type="eggNOG" id="ENOG50305YN">
    <property type="taxonomic scope" value="Bacteria"/>
</dbReference>
<organism evidence="2 3">
    <name type="scientific">Pseudoxanthomonas suwonensis (strain 11-1)</name>
    <dbReference type="NCBI Taxonomy" id="743721"/>
    <lineage>
        <taxon>Bacteria</taxon>
        <taxon>Pseudomonadati</taxon>
        <taxon>Pseudomonadota</taxon>
        <taxon>Gammaproteobacteria</taxon>
        <taxon>Lysobacterales</taxon>
        <taxon>Lysobacteraceae</taxon>
        <taxon>Pseudoxanthomonas</taxon>
    </lineage>
</organism>
<dbReference type="Proteomes" id="UP000008632">
    <property type="component" value="Chromosome"/>
</dbReference>
<dbReference type="HOGENOM" id="CLU_1229517_0_0_6"/>
<dbReference type="EMBL" id="CP002446">
    <property type="protein sequence ID" value="ADV26020.1"/>
    <property type="molecule type" value="Genomic_DNA"/>
</dbReference>
<feature type="region of interest" description="Disordered" evidence="1">
    <location>
        <begin position="50"/>
        <end position="86"/>
    </location>
</feature>
<reference evidence="2 3" key="1">
    <citation type="submission" date="2011-01" db="EMBL/GenBank/DDBJ databases">
        <title>Complete sequence of Pseudoxanthomonas suwonensis 11-1.</title>
        <authorList>
            <consortium name="US DOE Joint Genome Institute"/>
            <person name="Lucas S."/>
            <person name="Copeland A."/>
            <person name="Lapidus A."/>
            <person name="Cheng J.-F."/>
            <person name="Goodwin L."/>
            <person name="Pitluck S."/>
            <person name="Teshima H."/>
            <person name="Detter J.C."/>
            <person name="Han C."/>
            <person name="Tapia R."/>
            <person name="Land M."/>
            <person name="Hauser L."/>
            <person name="Kyrpides N."/>
            <person name="Ivanova N."/>
            <person name="Ovchinnikova G."/>
            <person name="Siebers A.K."/>
            <person name="Allgaier M."/>
            <person name="Thelen M.P."/>
            <person name="Hugenholtz P."/>
            <person name="Gladden J."/>
            <person name="Woyke T."/>
        </authorList>
    </citation>
    <scope>NUCLEOTIDE SEQUENCE [LARGE SCALE GENOMIC DNA]</scope>
    <source>
        <strain evidence="3">11-1</strain>
    </source>
</reference>
<evidence type="ECO:0000313" key="3">
    <source>
        <dbReference type="Proteomes" id="UP000008632"/>
    </source>
</evidence>
<accession>E6WPR5</accession>
<evidence type="ECO:0000313" key="2">
    <source>
        <dbReference type="EMBL" id="ADV26020.1"/>
    </source>
</evidence>
<dbReference type="KEGG" id="psu:Psesu_0158"/>
<proteinExistence type="predicted"/>
<evidence type="ECO:0000256" key="1">
    <source>
        <dbReference type="SAM" id="MobiDB-lite"/>
    </source>
</evidence>
<dbReference type="STRING" id="743721.Psesu_0158"/>
<keyword evidence="3" id="KW-1185">Reference proteome</keyword>
<dbReference type="AlphaFoldDB" id="E6WPR5"/>
<protein>
    <submittedName>
        <fullName evidence="2">Putative secreted protein</fullName>
    </submittedName>
</protein>
<sequence>MIAAALVLLPATVVAQKGKPPEKGAKKLYCWDQDGQRVCADALPSEAAGRKREEISARSGMRTAEVQGELTPEERAAQAEEESRKRLEAMAEESRRLTEQALLSTFDSEDDLRRVFAERVTLVDNSIETARYNITSLREGLVSLLRTAAERELSGQKVPDKLAADIRQRHAQLLYHQLLQRNFERQRAALGEEIESTLERYRALKGTPAGRDAAATQ</sequence>
<name>E6WPR5_PSEUU</name>
<gene>
    <name evidence="2" type="ordered locus">Psesu_0158</name>
</gene>
<feature type="compositionally biased region" description="Basic and acidic residues" evidence="1">
    <location>
        <begin position="72"/>
        <end position="86"/>
    </location>
</feature>